<sequence length="84" mass="9319">MDLVFLNRGQMTRTTPVMASPSPNFRATPMGGHLATTYDLTCNRPHTRRIFSGIGFRTCDPPVPTLPLGHLSLATPRSWLHDSQ</sequence>
<protein>
    <submittedName>
        <fullName evidence="1">Uncharacterized protein</fullName>
    </submittedName>
</protein>
<evidence type="ECO:0000313" key="1">
    <source>
        <dbReference type="EMBL" id="GBM46773.1"/>
    </source>
</evidence>
<evidence type="ECO:0000313" key="2">
    <source>
        <dbReference type="Proteomes" id="UP000499080"/>
    </source>
</evidence>
<reference evidence="1 2" key="1">
    <citation type="journal article" date="2019" name="Sci. Rep.">
        <title>Orb-weaving spider Araneus ventricosus genome elucidates the spidroin gene catalogue.</title>
        <authorList>
            <person name="Kono N."/>
            <person name="Nakamura H."/>
            <person name="Ohtoshi R."/>
            <person name="Moran D.A.P."/>
            <person name="Shinohara A."/>
            <person name="Yoshida Y."/>
            <person name="Fujiwara M."/>
            <person name="Mori M."/>
            <person name="Tomita M."/>
            <person name="Arakawa K."/>
        </authorList>
    </citation>
    <scope>NUCLEOTIDE SEQUENCE [LARGE SCALE GENOMIC DNA]</scope>
</reference>
<organism evidence="1 2">
    <name type="scientific">Araneus ventricosus</name>
    <name type="common">Orbweaver spider</name>
    <name type="synonym">Epeira ventricosa</name>
    <dbReference type="NCBI Taxonomy" id="182803"/>
    <lineage>
        <taxon>Eukaryota</taxon>
        <taxon>Metazoa</taxon>
        <taxon>Ecdysozoa</taxon>
        <taxon>Arthropoda</taxon>
        <taxon>Chelicerata</taxon>
        <taxon>Arachnida</taxon>
        <taxon>Araneae</taxon>
        <taxon>Araneomorphae</taxon>
        <taxon>Entelegynae</taxon>
        <taxon>Araneoidea</taxon>
        <taxon>Araneidae</taxon>
        <taxon>Araneus</taxon>
    </lineage>
</organism>
<dbReference type="Proteomes" id="UP000499080">
    <property type="component" value="Unassembled WGS sequence"/>
</dbReference>
<dbReference type="AlphaFoldDB" id="A0A4Y2FZL8"/>
<dbReference type="EMBL" id="BGPR01001151">
    <property type="protein sequence ID" value="GBM46773.1"/>
    <property type="molecule type" value="Genomic_DNA"/>
</dbReference>
<gene>
    <name evidence="1" type="ORF">AVEN_6054_1</name>
</gene>
<comment type="caution">
    <text evidence="1">The sequence shown here is derived from an EMBL/GenBank/DDBJ whole genome shotgun (WGS) entry which is preliminary data.</text>
</comment>
<keyword evidence="2" id="KW-1185">Reference proteome</keyword>
<proteinExistence type="predicted"/>
<name>A0A4Y2FZL8_ARAVE</name>
<accession>A0A4Y2FZL8</accession>